<evidence type="ECO:0000259" key="4">
    <source>
        <dbReference type="Pfam" id="PF00425"/>
    </source>
</evidence>
<dbReference type="NCBIfam" id="TIGR00553">
    <property type="entry name" value="pabB"/>
    <property type="match status" value="1"/>
</dbReference>
<dbReference type="InterPro" id="IPR019999">
    <property type="entry name" value="Anth_synth_I-like"/>
</dbReference>
<dbReference type="Pfam" id="PF04715">
    <property type="entry name" value="Anth_synt_I_N"/>
    <property type="match status" value="1"/>
</dbReference>
<evidence type="ECO:0000256" key="2">
    <source>
        <dbReference type="ARBA" id="ARBA00022679"/>
    </source>
</evidence>
<dbReference type="GO" id="GO:0000162">
    <property type="term" value="P:L-tryptophan biosynthetic process"/>
    <property type="evidence" value="ECO:0007669"/>
    <property type="project" value="TreeGrafter"/>
</dbReference>
<feature type="compositionally biased region" description="Basic and acidic residues" evidence="3">
    <location>
        <begin position="192"/>
        <end position="203"/>
    </location>
</feature>
<feature type="compositionally biased region" description="Low complexity" evidence="3">
    <location>
        <begin position="182"/>
        <end position="191"/>
    </location>
</feature>
<dbReference type="InterPro" id="IPR005802">
    <property type="entry name" value="ADC_synth_comp_1"/>
</dbReference>
<dbReference type="Proteomes" id="UP000184076">
    <property type="component" value="Unassembled WGS sequence"/>
</dbReference>
<dbReference type="GO" id="GO:0009396">
    <property type="term" value="P:folic acid-containing compound biosynthetic process"/>
    <property type="evidence" value="ECO:0007669"/>
    <property type="project" value="InterPro"/>
</dbReference>
<dbReference type="RefSeq" id="WP_073035873.1">
    <property type="nucleotide sequence ID" value="NZ_FQVB01000003.1"/>
</dbReference>
<dbReference type="GO" id="GO:0046820">
    <property type="term" value="F:4-amino-4-deoxychorismate synthase activity"/>
    <property type="evidence" value="ECO:0007669"/>
    <property type="project" value="UniProtKB-EC"/>
</dbReference>
<dbReference type="AlphaFoldDB" id="A0A1M4SEI2"/>
<sequence length="478" mass="53745">MNCLESLLSPAVHLSTVVVSEEETDRSFLDRAEVIARQVHSAVLMSGGDLDCSRYCLACWNPQAVLTAKGKQVQLDTISGSLTFQANPLDALDDLLNLTASPIPLLQEPFSGGAVGYLAYELKNTLERLPQTTEDDLGLPDMYLFVPGDILVYDRWKARTVHVRLALETQAGRTDAGWKNTAARSPAPASAPEKERDHQAQSDFSHDEYLHAVARIRRYIRQGDVYQVNLSQRFSAPFSGDPWVFWVALFERNPAPFFAHIHAPGHRVLSTSMERFLLRKGDQIETRPIKGTRPRGETLREDTENLRDLTANPKDDAELSMIVDLLRNDLGRVCRARSVVVRHHKKVESYENVHHLISIVEGRLKESTTHGQILRATFPGGSITGCPKIRAMEIIDELEKHVRHVYTGSIGYLGWHQNMDLSIAIRTAIVKEGRLYVAVGGGVVYDSDEEAEYLETLHKGRTFFRLLRDWEQETGGNR</sequence>
<accession>A0A1M4SEI2</accession>
<evidence type="ECO:0000256" key="1">
    <source>
        <dbReference type="ARBA" id="ARBA00013139"/>
    </source>
</evidence>
<dbReference type="PRINTS" id="PR00095">
    <property type="entry name" value="ANTSNTHASEI"/>
</dbReference>
<evidence type="ECO:0000313" key="6">
    <source>
        <dbReference type="EMBL" id="SHE30578.1"/>
    </source>
</evidence>
<feature type="domain" description="Chorismate-utilising enzyme C-terminal" evidence="4">
    <location>
        <begin position="206"/>
        <end position="459"/>
    </location>
</feature>
<dbReference type="PANTHER" id="PTHR11236:SF50">
    <property type="entry name" value="AMINODEOXYCHORISMATE SYNTHASE COMPONENT 1"/>
    <property type="match status" value="1"/>
</dbReference>
<dbReference type="PANTHER" id="PTHR11236">
    <property type="entry name" value="AMINOBENZOATE/ANTHRANILATE SYNTHASE"/>
    <property type="match status" value="1"/>
</dbReference>
<dbReference type="OrthoDB" id="9803598at2"/>
<evidence type="ECO:0000313" key="7">
    <source>
        <dbReference type="Proteomes" id="UP000184076"/>
    </source>
</evidence>
<dbReference type="InterPro" id="IPR006805">
    <property type="entry name" value="Anth_synth_I_N"/>
</dbReference>
<dbReference type="Pfam" id="PF00425">
    <property type="entry name" value="Chorismate_bind"/>
    <property type="match status" value="1"/>
</dbReference>
<dbReference type="Gene3D" id="3.60.120.10">
    <property type="entry name" value="Anthranilate synthase"/>
    <property type="match status" value="1"/>
</dbReference>
<dbReference type="InterPro" id="IPR015890">
    <property type="entry name" value="Chorismate_C"/>
</dbReference>
<reference evidence="7" key="1">
    <citation type="submission" date="2016-11" db="EMBL/GenBank/DDBJ databases">
        <authorList>
            <person name="Varghese N."/>
            <person name="Submissions S."/>
        </authorList>
    </citation>
    <scope>NUCLEOTIDE SEQUENCE [LARGE SCALE GENOMIC DNA]</scope>
    <source>
        <strain evidence="7">DSM 9756</strain>
    </source>
</reference>
<evidence type="ECO:0000256" key="3">
    <source>
        <dbReference type="SAM" id="MobiDB-lite"/>
    </source>
</evidence>
<keyword evidence="7" id="KW-1185">Reference proteome</keyword>
<organism evidence="6 7">
    <name type="scientific">Desulfacinum infernum DSM 9756</name>
    <dbReference type="NCBI Taxonomy" id="1121391"/>
    <lineage>
        <taxon>Bacteria</taxon>
        <taxon>Pseudomonadati</taxon>
        <taxon>Thermodesulfobacteriota</taxon>
        <taxon>Syntrophobacteria</taxon>
        <taxon>Syntrophobacterales</taxon>
        <taxon>Syntrophobacteraceae</taxon>
        <taxon>Desulfacinum</taxon>
    </lineage>
</organism>
<name>A0A1M4SEI2_9BACT</name>
<dbReference type="EMBL" id="FQVB01000003">
    <property type="protein sequence ID" value="SHE30578.1"/>
    <property type="molecule type" value="Genomic_DNA"/>
</dbReference>
<dbReference type="STRING" id="1121391.SAMN02745206_00076"/>
<gene>
    <name evidence="6" type="ORF">SAMN02745206_00076</name>
</gene>
<evidence type="ECO:0000259" key="5">
    <source>
        <dbReference type="Pfam" id="PF04715"/>
    </source>
</evidence>
<dbReference type="EC" id="2.6.1.85" evidence="1"/>
<proteinExistence type="predicted"/>
<dbReference type="SUPFAM" id="SSF56322">
    <property type="entry name" value="ADC synthase"/>
    <property type="match status" value="1"/>
</dbReference>
<feature type="region of interest" description="Disordered" evidence="3">
    <location>
        <begin position="176"/>
        <end position="203"/>
    </location>
</feature>
<protein>
    <recommendedName>
        <fullName evidence="1">aminodeoxychorismate synthase</fullName>
        <ecNumber evidence="1">2.6.1.85</ecNumber>
    </recommendedName>
</protein>
<keyword evidence="2" id="KW-0808">Transferase</keyword>
<dbReference type="InterPro" id="IPR005801">
    <property type="entry name" value="ADC_synthase"/>
</dbReference>
<feature type="domain" description="Anthranilate synthase component I N-terminal" evidence="5">
    <location>
        <begin position="36"/>
        <end position="159"/>
    </location>
</feature>